<accession>A0ABN2L0Y4</accession>
<keyword evidence="1" id="KW-0732">Signal</keyword>
<sequence length="209" mass="22246">MNRRQLLTAATVAAATTGLTMAPAHATPGAGFTDDFTTHRRNWVDVGGSWIRQHGTLQTRSSGTDRSLHTVRTRSTYAGLWLVARVRHTGPGSMSLITNGAAGHRNAAGEWGPSYRFGYTAAGQVFIARINPNFTRTFLLAPEPDDAVDPRGWNEIKVVSVDSYQSLQVNGGSFHVTTDPEVPVGYVGLAGLGAGSLTSVDRIQVSPVG</sequence>
<dbReference type="InterPro" id="IPR006311">
    <property type="entry name" value="TAT_signal"/>
</dbReference>
<gene>
    <name evidence="2" type="ORF">GCM10009810_31480</name>
</gene>
<protein>
    <recommendedName>
        <fullName evidence="4">DUF1080 domain-containing protein</fullName>
    </recommendedName>
</protein>
<evidence type="ECO:0000256" key="1">
    <source>
        <dbReference type="SAM" id="SignalP"/>
    </source>
</evidence>
<dbReference type="EMBL" id="BAAAPN010000086">
    <property type="protein sequence ID" value="GAA1771483.1"/>
    <property type="molecule type" value="Genomic_DNA"/>
</dbReference>
<dbReference type="Gene3D" id="2.60.120.560">
    <property type="entry name" value="Exo-inulinase, domain 1"/>
    <property type="match status" value="1"/>
</dbReference>
<evidence type="ECO:0000313" key="3">
    <source>
        <dbReference type="Proteomes" id="UP001501475"/>
    </source>
</evidence>
<dbReference type="Proteomes" id="UP001501475">
    <property type="component" value="Unassembled WGS sequence"/>
</dbReference>
<comment type="caution">
    <text evidence="2">The sequence shown here is derived from an EMBL/GenBank/DDBJ whole genome shotgun (WGS) entry which is preliminary data.</text>
</comment>
<dbReference type="RefSeq" id="WP_344067909.1">
    <property type="nucleotide sequence ID" value="NZ_BAAAPN010000086.1"/>
</dbReference>
<name>A0ABN2L0Y4_9MICO</name>
<evidence type="ECO:0008006" key="4">
    <source>
        <dbReference type="Google" id="ProtNLM"/>
    </source>
</evidence>
<keyword evidence="3" id="KW-1185">Reference proteome</keyword>
<organism evidence="2 3">
    <name type="scientific">Nostocoides vanveenii</name>
    <dbReference type="NCBI Taxonomy" id="330835"/>
    <lineage>
        <taxon>Bacteria</taxon>
        <taxon>Bacillati</taxon>
        <taxon>Actinomycetota</taxon>
        <taxon>Actinomycetes</taxon>
        <taxon>Micrococcales</taxon>
        <taxon>Intrasporangiaceae</taxon>
        <taxon>Nostocoides</taxon>
    </lineage>
</organism>
<feature type="signal peptide" evidence="1">
    <location>
        <begin position="1"/>
        <end position="26"/>
    </location>
</feature>
<feature type="chain" id="PRO_5045787500" description="DUF1080 domain-containing protein" evidence="1">
    <location>
        <begin position="27"/>
        <end position="209"/>
    </location>
</feature>
<dbReference type="PROSITE" id="PS51318">
    <property type="entry name" value="TAT"/>
    <property type="match status" value="1"/>
</dbReference>
<evidence type="ECO:0000313" key="2">
    <source>
        <dbReference type="EMBL" id="GAA1771483.1"/>
    </source>
</evidence>
<proteinExistence type="predicted"/>
<reference evidence="2 3" key="1">
    <citation type="journal article" date="2019" name="Int. J. Syst. Evol. Microbiol.">
        <title>The Global Catalogue of Microorganisms (GCM) 10K type strain sequencing project: providing services to taxonomists for standard genome sequencing and annotation.</title>
        <authorList>
            <consortium name="The Broad Institute Genomics Platform"/>
            <consortium name="The Broad Institute Genome Sequencing Center for Infectious Disease"/>
            <person name="Wu L."/>
            <person name="Ma J."/>
        </authorList>
    </citation>
    <scope>NUCLEOTIDE SEQUENCE [LARGE SCALE GENOMIC DNA]</scope>
    <source>
        <strain evidence="2 3">JCM 15591</strain>
    </source>
</reference>